<dbReference type="Gene3D" id="1.10.600.10">
    <property type="entry name" value="Farnesyl Diphosphate Synthase"/>
    <property type="match status" value="1"/>
</dbReference>
<gene>
    <name evidence="16" type="ORF">CSSPTR1EN2_LOCUS10846</name>
</gene>
<sequence>MLYSIRCSNQWAEPLGEQAWQLSSHFNFWQRDLNKCRCKSTALRVVSLCPCLLSPIQSLPSQRISSSSPLLCSSTEHSFSHSFANEMLLLQKYYRYRRRRWVVTHSQVELASGMDVINNLGLDTLTFLTATVFVVPTFKAMKASPILGFLLSGVVLNQLGLIHSVTDIKALSELGILFLLFEMGLELSLTRLKALAKFAFGIGLAQVFLSTLAFTAFELPPNGAVGTRILEWLFHARPDLVNIRTVDEAVVIGAALSLSSSAFVLQLLAEKGELPTRFGSATLGILLLQDIAVVPLLVILPILESGNLAEKNLWPILAAESLRALAGLGAISLGGRLLLRRIFEIVANSRSSEAFVALCLLTVTGTSFLTQKLGFSDTLGAFLAGALLAETNYRTQVESDIRPFRGLLLGLFFVTTGTSIDLQLLLREWPNVIALLAGLIAIKTAIITAIGPRVGLSLSESVRTGLLLSQGGEFAFVVFSLANRLGVLPLELNRLLIIVVVLSMALTPFLNELGRNAAEYIEVHFEDASSKDNLKNYEANAPVVIIGFGPMGQVLANFLSIPLAASLGGDSAGWPYVAFDLDPGRVKAARKLGFPVLYGDGSRPEVLATAGISMPKAVMVMYTGRQKSVQAVERIRLAFPHVPIYARAQDLDHLLELKQAGTTDSLLENAETSLQLGSLLLRGLGVMSNDVSFLRQMMRESMELRAQQTLDKKVAKDSDWLVAFQDKVRRTWKPRSLKDDLTASKDARLSEQPLWAGNTTLSNGESFSSENRDREVMDRELPLLFSRSKFPGQEVDISGNSGAMNGASGVAQDDVMLSSSTTIAIAGPTGTIMEQDPQQAGQMDKSSSEPQSEALTVTICTPSDTAPEGSISSGRIDSFLEVYQQLKKELLSDSDLFQYTTESRSWVEEMLDYTVPGGKLNRGISVIDSLSLLKGGDEELSDEDVIRACALGWCIEWLQAYFLVEDDIMDNSVTRRGQPCWYRVPKVGLIAINDGIVLRTHISRILKTHFRKLPIYTQLLEIFNEVEYQTASGQMLDLITTPAGEVDLSKYVLPTYLRIVKYKTAYYSFYLPVACALLLAGEKDEDKFEAAKEILVQMGTYFQVQDDFLDCYGAPEVIGKIGTDIEDTKCSWLIVQALTRADDIQKKLLKDNYGKADHSCVEKVKKVYNELQLQKVFEDYESESHSQLVSEIEKQDDQRLQAVLKSFLAKIYKRQK</sequence>
<feature type="transmembrane region" description="Helical" evidence="14">
    <location>
        <begin position="249"/>
        <end position="269"/>
    </location>
</feature>
<evidence type="ECO:0000256" key="2">
    <source>
        <dbReference type="ARBA" id="ARBA00004141"/>
    </source>
</evidence>
<dbReference type="Gene3D" id="1.20.1530.20">
    <property type="match status" value="1"/>
</dbReference>
<evidence type="ECO:0000256" key="3">
    <source>
        <dbReference type="ARBA" id="ARBA00006706"/>
    </source>
</evidence>
<reference evidence="16" key="1">
    <citation type="submission" date="2024-02" db="EMBL/GenBank/DDBJ databases">
        <authorList>
            <consortium name="ELIXIR-Norway"/>
            <consortium name="Elixir Norway"/>
        </authorList>
    </citation>
    <scope>NUCLEOTIDE SEQUENCE</scope>
</reference>
<keyword evidence="12" id="KW-0406">Ion transport</keyword>
<keyword evidence="7 14" id="KW-0812">Transmembrane</keyword>
<dbReference type="InterPro" id="IPR033749">
    <property type="entry name" value="Polyprenyl_synt_CS"/>
</dbReference>
<dbReference type="EMBL" id="OZ019910">
    <property type="protein sequence ID" value="CAK9211616.1"/>
    <property type="molecule type" value="Genomic_DNA"/>
</dbReference>
<dbReference type="InterPro" id="IPR008949">
    <property type="entry name" value="Isoprenoid_synthase_dom_sf"/>
</dbReference>
<keyword evidence="10" id="KW-0630">Potassium</keyword>
<evidence type="ECO:0000313" key="17">
    <source>
        <dbReference type="Proteomes" id="UP001497512"/>
    </source>
</evidence>
<dbReference type="Pfam" id="PF00999">
    <property type="entry name" value="Na_H_Exchanger"/>
    <property type="match status" value="1"/>
</dbReference>
<evidence type="ECO:0000256" key="8">
    <source>
        <dbReference type="ARBA" id="ARBA00022723"/>
    </source>
</evidence>
<keyword evidence="11 14" id="KW-1133">Transmembrane helix</keyword>
<comment type="subcellular location">
    <subcellularLocation>
        <location evidence="2">Membrane</location>
        <topology evidence="2">Multi-pass membrane protein</topology>
    </subcellularLocation>
</comment>
<dbReference type="PANTHER" id="PTHR46157:SF4">
    <property type="entry name" value="K(+) EFFLUX ANTIPORTER 3, CHLOROPLASTIC"/>
    <property type="match status" value="1"/>
</dbReference>
<keyword evidence="8" id="KW-0479">Metal-binding</keyword>
<dbReference type="Pfam" id="PF02254">
    <property type="entry name" value="TrkA_N"/>
    <property type="match status" value="1"/>
</dbReference>
<feature type="transmembrane region" description="Helical" evidence="14">
    <location>
        <begin position="494"/>
        <end position="511"/>
    </location>
</feature>
<dbReference type="InterPro" id="IPR038770">
    <property type="entry name" value="Na+/solute_symporter_sf"/>
</dbReference>
<dbReference type="Proteomes" id="UP001497512">
    <property type="component" value="Chromosome 18"/>
</dbReference>
<evidence type="ECO:0000256" key="5">
    <source>
        <dbReference type="ARBA" id="ARBA00022449"/>
    </source>
</evidence>
<dbReference type="PANTHER" id="PTHR46157">
    <property type="entry name" value="K(+) EFFLUX ANTIPORTER 3, CHLOROPLASTIC"/>
    <property type="match status" value="1"/>
</dbReference>
<dbReference type="InterPro" id="IPR006153">
    <property type="entry name" value="Cation/H_exchanger_TM"/>
</dbReference>
<accession>A0ABP0U320</accession>
<feature type="transmembrane region" description="Helical" evidence="14">
    <location>
        <begin position="281"/>
        <end position="302"/>
    </location>
</feature>
<evidence type="ECO:0000256" key="7">
    <source>
        <dbReference type="ARBA" id="ARBA00022692"/>
    </source>
</evidence>
<dbReference type="SUPFAM" id="SSF48576">
    <property type="entry name" value="Terpenoid synthases"/>
    <property type="match status" value="1"/>
</dbReference>
<dbReference type="SUPFAM" id="SSF51735">
    <property type="entry name" value="NAD(P)-binding Rossmann-fold domains"/>
    <property type="match status" value="1"/>
</dbReference>
<evidence type="ECO:0000256" key="6">
    <source>
        <dbReference type="ARBA" id="ARBA00022538"/>
    </source>
</evidence>
<dbReference type="PROSITE" id="PS00723">
    <property type="entry name" value="POLYPRENYL_SYNTHASE_1"/>
    <property type="match status" value="1"/>
</dbReference>
<dbReference type="InterPro" id="IPR036291">
    <property type="entry name" value="NAD(P)-bd_dom_sf"/>
</dbReference>
<dbReference type="Gene3D" id="3.40.50.720">
    <property type="entry name" value="NAD(P)-binding Rossmann-like Domain"/>
    <property type="match status" value="1"/>
</dbReference>
<evidence type="ECO:0000256" key="12">
    <source>
        <dbReference type="ARBA" id="ARBA00023065"/>
    </source>
</evidence>
<feature type="transmembrane region" description="Helical" evidence="14">
    <location>
        <begin position="432"/>
        <end position="452"/>
    </location>
</feature>
<dbReference type="PROSITE" id="PS00444">
    <property type="entry name" value="POLYPRENYL_SYNTHASE_2"/>
    <property type="match status" value="1"/>
</dbReference>
<dbReference type="Pfam" id="PF00348">
    <property type="entry name" value="polyprenyl_synt"/>
    <property type="match status" value="1"/>
</dbReference>
<evidence type="ECO:0000256" key="13">
    <source>
        <dbReference type="ARBA" id="ARBA00023136"/>
    </source>
</evidence>
<dbReference type="InterPro" id="IPR003148">
    <property type="entry name" value="RCK_N"/>
</dbReference>
<feature type="transmembrane region" description="Helical" evidence="14">
    <location>
        <begin position="322"/>
        <end position="339"/>
    </location>
</feature>
<feature type="transmembrane region" description="Helical" evidence="14">
    <location>
        <begin position="464"/>
        <end position="482"/>
    </location>
</feature>
<evidence type="ECO:0000313" key="16">
    <source>
        <dbReference type="EMBL" id="CAK9211616.1"/>
    </source>
</evidence>
<keyword evidence="13 14" id="KW-0472">Membrane</keyword>
<dbReference type="PROSITE" id="PS51201">
    <property type="entry name" value="RCK_N"/>
    <property type="match status" value="1"/>
</dbReference>
<organism evidence="16 17">
    <name type="scientific">Sphagnum troendelagicum</name>
    <dbReference type="NCBI Taxonomy" id="128251"/>
    <lineage>
        <taxon>Eukaryota</taxon>
        <taxon>Viridiplantae</taxon>
        <taxon>Streptophyta</taxon>
        <taxon>Embryophyta</taxon>
        <taxon>Bryophyta</taxon>
        <taxon>Sphagnophytina</taxon>
        <taxon>Sphagnopsida</taxon>
        <taxon>Sphagnales</taxon>
        <taxon>Sphagnaceae</taxon>
        <taxon>Sphagnum</taxon>
    </lineage>
</organism>
<evidence type="ECO:0000256" key="1">
    <source>
        <dbReference type="ARBA" id="ARBA00001946"/>
    </source>
</evidence>
<evidence type="ECO:0000256" key="14">
    <source>
        <dbReference type="SAM" id="Phobius"/>
    </source>
</evidence>
<feature type="transmembrane region" description="Helical" evidence="14">
    <location>
        <begin position="198"/>
        <end position="217"/>
    </location>
</feature>
<dbReference type="CDD" id="cd00685">
    <property type="entry name" value="Trans_IPPS_HT"/>
    <property type="match status" value="1"/>
</dbReference>
<evidence type="ECO:0000259" key="15">
    <source>
        <dbReference type="PROSITE" id="PS51201"/>
    </source>
</evidence>
<keyword evidence="9" id="KW-0460">Magnesium</keyword>
<comment type="similarity">
    <text evidence="3">Belongs to the FPP/GGPP synthase family.</text>
</comment>
<keyword evidence="17" id="KW-1185">Reference proteome</keyword>
<comment type="cofactor">
    <cofactor evidence="1">
        <name>Mg(2+)</name>
        <dbReference type="ChEBI" id="CHEBI:18420"/>
    </cofactor>
</comment>
<evidence type="ECO:0000256" key="4">
    <source>
        <dbReference type="ARBA" id="ARBA00022448"/>
    </source>
</evidence>
<evidence type="ECO:0000256" key="9">
    <source>
        <dbReference type="ARBA" id="ARBA00022842"/>
    </source>
</evidence>
<name>A0ABP0U320_9BRYO</name>
<keyword evidence="6" id="KW-0633">Potassium transport</keyword>
<keyword evidence="5" id="KW-0050">Antiport</keyword>
<proteinExistence type="inferred from homology"/>
<keyword evidence="4" id="KW-0813">Transport</keyword>
<dbReference type="InterPro" id="IPR000092">
    <property type="entry name" value="Polyprenyl_synt"/>
</dbReference>
<feature type="domain" description="RCK N-terminal" evidence="15">
    <location>
        <begin position="540"/>
        <end position="667"/>
    </location>
</feature>
<dbReference type="SFLD" id="SFLDS00005">
    <property type="entry name" value="Isoprenoid_Synthase_Type_I"/>
    <property type="match status" value="1"/>
</dbReference>
<evidence type="ECO:0000256" key="10">
    <source>
        <dbReference type="ARBA" id="ARBA00022958"/>
    </source>
</evidence>
<evidence type="ECO:0000256" key="11">
    <source>
        <dbReference type="ARBA" id="ARBA00022989"/>
    </source>
</evidence>
<dbReference type="SFLD" id="SFLDG01017">
    <property type="entry name" value="Polyprenyl_Transferase_Like"/>
    <property type="match status" value="1"/>
</dbReference>
<protein>
    <recommendedName>
        <fullName evidence="15">RCK N-terminal domain-containing protein</fullName>
    </recommendedName>
</protein>